<accession>A0AAW1V5V3</accession>
<protein>
    <submittedName>
        <fullName evidence="3">Uncharacterized protein</fullName>
    </submittedName>
</protein>
<feature type="chain" id="PRO_5043643295" evidence="2">
    <location>
        <begin position="21"/>
        <end position="157"/>
    </location>
</feature>
<organism evidence="3 4">
    <name type="scientific">Henosepilachna vigintioctopunctata</name>
    <dbReference type="NCBI Taxonomy" id="420089"/>
    <lineage>
        <taxon>Eukaryota</taxon>
        <taxon>Metazoa</taxon>
        <taxon>Ecdysozoa</taxon>
        <taxon>Arthropoda</taxon>
        <taxon>Hexapoda</taxon>
        <taxon>Insecta</taxon>
        <taxon>Pterygota</taxon>
        <taxon>Neoptera</taxon>
        <taxon>Endopterygota</taxon>
        <taxon>Coleoptera</taxon>
        <taxon>Polyphaga</taxon>
        <taxon>Cucujiformia</taxon>
        <taxon>Coccinelloidea</taxon>
        <taxon>Coccinellidae</taxon>
        <taxon>Epilachninae</taxon>
        <taxon>Epilachnini</taxon>
        <taxon>Henosepilachna</taxon>
    </lineage>
</organism>
<keyword evidence="2" id="KW-0732">Signal</keyword>
<gene>
    <name evidence="3" type="ORF">WA026_013397</name>
</gene>
<reference evidence="3 4" key="1">
    <citation type="submission" date="2023-03" db="EMBL/GenBank/DDBJ databases">
        <title>Genome insight into feeding habits of ladybird beetles.</title>
        <authorList>
            <person name="Li H.-S."/>
            <person name="Huang Y.-H."/>
            <person name="Pang H."/>
        </authorList>
    </citation>
    <scope>NUCLEOTIDE SEQUENCE [LARGE SCALE GENOMIC DNA]</scope>
    <source>
        <strain evidence="3">SYSU_2023b</strain>
        <tissue evidence="3">Whole body</tissue>
    </source>
</reference>
<evidence type="ECO:0000313" key="3">
    <source>
        <dbReference type="EMBL" id="KAK9891072.1"/>
    </source>
</evidence>
<evidence type="ECO:0000256" key="1">
    <source>
        <dbReference type="SAM" id="MobiDB-lite"/>
    </source>
</evidence>
<feature type="compositionally biased region" description="Polar residues" evidence="1">
    <location>
        <begin position="103"/>
        <end position="120"/>
    </location>
</feature>
<sequence>MYNLFVIFFFMASSIVVTFAWTDQNYQMKQLYRSDSKPYSTSQNSYSSGYVQNGGSAYHSNYGNVRGRHEIVMESIRNRKQVTGYYNPYNIPYVRNNKISKYQYQSTKRSTPNRSKNYHQSNRKQDFGFGNAQRRPRPTQRTTVISQKKLKPLIALM</sequence>
<feature type="region of interest" description="Disordered" evidence="1">
    <location>
        <begin position="103"/>
        <end position="145"/>
    </location>
</feature>
<feature type="signal peptide" evidence="2">
    <location>
        <begin position="1"/>
        <end position="20"/>
    </location>
</feature>
<evidence type="ECO:0000256" key="2">
    <source>
        <dbReference type="SAM" id="SignalP"/>
    </source>
</evidence>
<evidence type="ECO:0000313" key="4">
    <source>
        <dbReference type="Proteomes" id="UP001431783"/>
    </source>
</evidence>
<proteinExistence type="predicted"/>
<keyword evidence="4" id="KW-1185">Reference proteome</keyword>
<dbReference type="AlphaFoldDB" id="A0AAW1V5V3"/>
<dbReference type="Proteomes" id="UP001431783">
    <property type="component" value="Unassembled WGS sequence"/>
</dbReference>
<comment type="caution">
    <text evidence="3">The sequence shown here is derived from an EMBL/GenBank/DDBJ whole genome shotgun (WGS) entry which is preliminary data.</text>
</comment>
<dbReference type="EMBL" id="JARQZJ010000127">
    <property type="protein sequence ID" value="KAK9891072.1"/>
    <property type="molecule type" value="Genomic_DNA"/>
</dbReference>
<name>A0AAW1V5V3_9CUCU</name>